<reference evidence="3 4" key="1">
    <citation type="submission" date="2019-12" db="EMBL/GenBank/DDBJ databases">
        <title>Comparative genomics gives insights into the taxonomy of the Azoarcus-Aromatoleum group and reveals separate origins of nif in the plant-associated Azoarcus and non-plant-associated Aromatoleum sub-groups.</title>
        <authorList>
            <person name="Lafos M."/>
            <person name="Maluk M."/>
            <person name="Batista M."/>
            <person name="Junghare M."/>
            <person name="Carmona M."/>
            <person name="Faoro H."/>
            <person name="Cruz L.M."/>
            <person name="Battistoni F."/>
            <person name="De Souza E."/>
            <person name="Pedrosa F."/>
            <person name="Chen W.-M."/>
            <person name="Poole P.S."/>
            <person name="Dixon R.A."/>
            <person name="James E.K."/>
        </authorList>
    </citation>
    <scope>NUCLEOTIDE SEQUENCE [LARGE SCALE GENOMIC DNA]</scope>
    <source>
        <strain evidence="3 4">PbN1</strain>
    </source>
</reference>
<evidence type="ECO:0000313" key="3">
    <source>
        <dbReference type="EMBL" id="NMG16750.1"/>
    </source>
</evidence>
<evidence type="ECO:0000256" key="1">
    <source>
        <dbReference type="SAM" id="MobiDB-lite"/>
    </source>
</evidence>
<feature type="compositionally biased region" description="Basic and acidic residues" evidence="1">
    <location>
        <begin position="198"/>
        <end position="210"/>
    </location>
</feature>
<comment type="caution">
    <text evidence="3">The sequence shown here is derived from an EMBL/GenBank/DDBJ whole genome shotgun (WGS) entry which is preliminary data.</text>
</comment>
<keyword evidence="4" id="KW-1185">Reference proteome</keyword>
<dbReference type="Proteomes" id="UP000633943">
    <property type="component" value="Unassembled WGS sequence"/>
</dbReference>
<feature type="region of interest" description="Disordered" evidence="1">
    <location>
        <begin position="63"/>
        <end position="102"/>
    </location>
</feature>
<feature type="compositionally biased region" description="Basic and acidic residues" evidence="1">
    <location>
        <begin position="63"/>
        <end position="75"/>
    </location>
</feature>
<evidence type="ECO:0000256" key="2">
    <source>
        <dbReference type="SAM" id="SignalP"/>
    </source>
</evidence>
<evidence type="ECO:0000313" key="4">
    <source>
        <dbReference type="Proteomes" id="UP000633943"/>
    </source>
</evidence>
<dbReference type="EMBL" id="WTVP01000045">
    <property type="protein sequence ID" value="NMG16750.1"/>
    <property type="molecule type" value="Genomic_DNA"/>
</dbReference>
<keyword evidence="2" id="KW-0732">Signal</keyword>
<sequence>MLRTALAVAALFAVLDPAVAQVYKCKEDGTGKISFSDAPCHGKNVGDAIAVHPANQFDGSRLRQEAARRQWEEARPSGPAGGAIGDGRPEPSMTGPNSRLCAEMKKPLPGANGLTAAQRRSIVAACAEAPTRSQHPVRGPRTALCDDLLRAGPGPTGYTVSHREALLSACGAAPSPGRRNSQELEVDTAPPRRATPAGREDDFSTKRSGDRGPQPVRCDYAGCRDGGGTYYPRGAGDRYISNSGTCRLANGMMYCP</sequence>
<organism evidence="3 4">
    <name type="scientific">Aromatoleum bremense</name>
    <dbReference type="NCBI Taxonomy" id="76115"/>
    <lineage>
        <taxon>Bacteria</taxon>
        <taxon>Pseudomonadati</taxon>
        <taxon>Pseudomonadota</taxon>
        <taxon>Betaproteobacteria</taxon>
        <taxon>Rhodocyclales</taxon>
        <taxon>Rhodocyclaceae</taxon>
        <taxon>Aromatoleum</taxon>
    </lineage>
</organism>
<gene>
    <name evidence="3" type="ORF">GPA24_14635</name>
</gene>
<feature type="region of interest" description="Disordered" evidence="1">
    <location>
        <begin position="171"/>
        <end position="217"/>
    </location>
</feature>
<feature type="signal peptide" evidence="2">
    <location>
        <begin position="1"/>
        <end position="20"/>
    </location>
</feature>
<proteinExistence type="predicted"/>
<protein>
    <submittedName>
        <fullName evidence="3">DUF4124 domain-containing protein</fullName>
    </submittedName>
</protein>
<accession>A0ABX1NXI8</accession>
<feature type="chain" id="PRO_5047033101" evidence="2">
    <location>
        <begin position="21"/>
        <end position="256"/>
    </location>
</feature>
<name>A0ABX1NXI8_9RHOO</name>